<evidence type="ECO:0000313" key="3">
    <source>
        <dbReference type="Proteomes" id="UP000701853"/>
    </source>
</evidence>
<gene>
    <name evidence="2" type="ORF">CXB51_002885</name>
</gene>
<dbReference type="EMBL" id="JAHUZN010000002">
    <property type="protein sequence ID" value="KAG8500868.1"/>
    <property type="molecule type" value="Genomic_DNA"/>
</dbReference>
<dbReference type="InterPro" id="IPR026960">
    <property type="entry name" value="RVT-Znf"/>
</dbReference>
<evidence type="ECO:0000259" key="1">
    <source>
        <dbReference type="Pfam" id="PF13966"/>
    </source>
</evidence>
<protein>
    <recommendedName>
        <fullName evidence="1">Reverse transcriptase zinc-binding domain-containing protein</fullName>
    </recommendedName>
</protein>
<organism evidence="2 3">
    <name type="scientific">Gossypium anomalum</name>
    <dbReference type="NCBI Taxonomy" id="47600"/>
    <lineage>
        <taxon>Eukaryota</taxon>
        <taxon>Viridiplantae</taxon>
        <taxon>Streptophyta</taxon>
        <taxon>Embryophyta</taxon>
        <taxon>Tracheophyta</taxon>
        <taxon>Spermatophyta</taxon>
        <taxon>Magnoliopsida</taxon>
        <taxon>eudicotyledons</taxon>
        <taxon>Gunneridae</taxon>
        <taxon>Pentapetalae</taxon>
        <taxon>rosids</taxon>
        <taxon>malvids</taxon>
        <taxon>Malvales</taxon>
        <taxon>Malvaceae</taxon>
        <taxon>Malvoideae</taxon>
        <taxon>Gossypium</taxon>
    </lineage>
</organism>
<name>A0A8J5Z1R0_9ROSI</name>
<comment type="caution">
    <text evidence="2">The sequence shown here is derived from an EMBL/GenBank/DDBJ whole genome shotgun (WGS) entry which is preliminary data.</text>
</comment>
<reference evidence="2 3" key="1">
    <citation type="journal article" date="2021" name="bioRxiv">
        <title>The Gossypium anomalum genome as a resource for cotton improvement and evolutionary analysis of hybrid incompatibility.</title>
        <authorList>
            <person name="Grover C.E."/>
            <person name="Yuan D."/>
            <person name="Arick M.A."/>
            <person name="Miller E.R."/>
            <person name="Hu G."/>
            <person name="Peterson D.G."/>
            <person name="Wendel J.F."/>
            <person name="Udall J.A."/>
        </authorList>
    </citation>
    <scope>NUCLEOTIDE SEQUENCE [LARGE SCALE GENOMIC DNA]</scope>
    <source>
        <strain evidence="2">JFW-Udall</strain>
        <tissue evidence="2">Leaf</tissue>
    </source>
</reference>
<accession>A0A8J5Z1R0</accession>
<dbReference type="Pfam" id="PF13966">
    <property type="entry name" value="zf-RVT"/>
    <property type="match status" value="1"/>
</dbReference>
<keyword evidence="3" id="KW-1185">Reference proteome</keyword>
<sequence length="205" mass="24442">MKGRLGFFQFGSIIKTILETNSKTKYLIAIKCGRSYWTWSNLMGAKEIMKVSLLWQVFNGDKVELWEDRLNIRIEGYRLRRPDNDHGLVPNMVVDKLLKEDKRWDLTSSYTVTSGYKVLRVKIRNERLDKQSSCKIDKRIWKIHNKLKLFLWTCYTNENPTRYSLRRINCTLNPLCELFNQVEKTIEHIPFCLWLGKGYLVRMLL</sequence>
<feature type="domain" description="Reverse transcriptase zinc-binding" evidence="1">
    <location>
        <begin position="110"/>
        <end position="190"/>
    </location>
</feature>
<dbReference type="Proteomes" id="UP000701853">
    <property type="component" value="Chromosome 2"/>
</dbReference>
<evidence type="ECO:0000313" key="2">
    <source>
        <dbReference type="EMBL" id="KAG8500868.1"/>
    </source>
</evidence>
<dbReference type="AlphaFoldDB" id="A0A8J5Z1R0"/>
<proteinExistence type="predicted"/>